<proteinExistence type="predicted"/>
<dbReference type="EMBL" id="BRVO01000003">
    <property type="protein sequence ID" value="GLB50213.1"/>
    <property type="molecule type" value="Genomic_DNA"/>
</dbReference>
<comment type="caution">
    <text evidence="1">The sequence shown here is derived from an EMBL/GenBank/DDBJ whole genome shotgun (WGS) entry which is preliminary data.</text>
</comment>
<dbReference type="Proteomes" id="UP001143543">
    <property type="component" value="Unassembled WGS sequence"/>
</dbReference>
<keyword evidence="2" id="KW-1185">Reference proteome</keyword>
<accession>A0ABQ5MLC6</accession>
<reference evidence="1" key="1">
    <citation type="submission" date="2022-07" db="EMBL/GenBank/DDBJ databases">
        <title>Taxonomy of Novel Oxalotrophic and Methylotrophic Bacteria.</title>
        <authorList>
            <person name="Sahin N."/>
            <person name="Tani A."/>
        </authorList>
    </citation>
    <scope>NUCLEOTIDE SEQUENCE</scope>
    <source>
        <strain evidence="1">Y10</strain>
    </source>
</reference>
<evidence type="ECO:0000313" key="1">
    <source>
        <dbReference type="EMBL" id="GLB50213.1"/>
    </source>
</evidence>
<gene>
    <name evidence="1" type="ORF">Y10_25810</name>
</gene>
<sequence>MILKHLTTLFTFLLITSIGFSQTTKDELLKGAAQHACDCFTSKDIDFENITDKNIEVELGICILSYYKDHKEAIESEYGNILKDTAAMENFAVDVGIEMAGFCPEALIAITGDEAFEEEETYETYALKGTILNINTDQFVYIEVKDENGKRFKIYWLDYFEGDSIILDLLDQKKVDKKSYYIEYTFVELFDPSTKEYRNFKVLTNVSE</sequence>
<evidence type="ECO:0000313" key="2">
    <source>
        <dbReference type="Proteomes" id="UP001143543"/>
    </source>
</evidence>
<dbReference type="RefSeq" id="WP_281765845.1">
    <property type="nucleotide sequence ID" value="NZ_BRVO01000003.1"/>
</dbReference>
<protein>
    <submittedName>
        <fullName evidence="1">Uncharacterized protein</fullName>
    </submittedName>
</protein>
<organism evidence="1 2">
    <name type="scientific">Neptunitalea lumnitzerae</name>
    <dbReference type="NCBI Taxonomy" id="2965509"/>
    <lineage>
        <taxon>Bacteria</taxon>
        <taxon>Pseudomonadati</taxon>
        <taxon>Bacteroidota</taxon>
        <taxon>Flavobacteriia</taxon>
        <taxon>Flavobacteriales</taxon>
        <taxon>Flavobacteriaceae</taxon>
        <taxon>Neptunitalea</taxon>
    </lineage>
</organism>
<name>A0ABQ5MLC6_9FLAO</name>